<accession>A0A6I2U712</accession>
<gene>
    <name evidence="2" type="ORF">FYJ76_02080</name>
</gene>
<dbReference type="Pfam" id="PF16152">
    <property type="entry name" value="DUF4860"/>
    <property type="match status" value="1"/>
</dbReference>
<feature type="transmembrane region" description="Helical" evidence="1">
    <location>
        <begin position="20"/>
        <end position="45"/>
    </location>
</feature>
<proteinExistence type="predicted"/>
<dbReference type="InterPro" id="IPR032340">
    <property type="entry name" value="DUF4860"/>
</dbReference>
<keyword evidence="1" id="KW-0472">Membrane</keyword>
<keyword evidence="1" id="KW-1133">Transmembrane helix</keyword>
<evidence type="ECO:0000313" key="2">
    <source>
        <dbReference type="EMBL" id="MST90735.1"/>
    </source>
</evidence>
<comment type="caution">
    <text evidence="2">The sequence shown here is derived from an EMBL/GenBank/DDBJ whole genome shotgun (WGS) entry which is preliminary data.</text>
</comment>
<evidence type="ECO:0000256" key="1">
    <source>
        <dbReference type="SAM" id="Phobius"/>
    </source>
</evidence>
<evidence type="ECO:0000313" key="3">
    <source>
        <dbReference type="Proteomes" id="UP000431913"/>
    </source>
</evidence>
<name>A0A6I2U712_9FIRM</name>
<dbReference type="Proteomes" id="UP000431913">
    <property type="component" value="Unassembled WGS sequence"/>
</dbReference>
<dbReference type="AlphaFoldDB" id="A0A6I2U712"/>
<sequence length="165" mass="17404">MKGGGGVKKHGAFWMHLYPLLLFAIIVLSLLFLVMTGTGLYSAVVDSQTRNRAARAALSYLAARVHAADAAGAVSVGEGPEGAALLLRENADGETYETRIYLYEGALREEYGTADAALDPQDSERIVDAKSFSVEQVRPGLLVVSTEYGSADIALRSGRGAGPDA</sequence>
<protein>
    <submittedName>
        <fullName evidence="2">DUF4860 domain-containing protein</fullName>
    </submittedName>
</protein>
<organism evidence="2 3">
    <name type="scientific">Ruthenibacterium lactatiformans</name>
    <dbReference type="NCBI Taxonomy" id="1550024"/>
    <lineage>
        <taxon>Bacteria</taxon>
        <taxon>Bacillati</taxon>
        <taxon>Bacillota</taxon>
        <taxon>Clostridia</taxon>
        <taxon>Eubacteriales</taxon>
        <taxon>Oscillospiraceae</taxon>
        <taxon>Ruthenibacterium</taxon>
    </lineage>
</organism>
<dbReference type="EMBL" id="VUNJ01000002">
    <property type="protein sequence ID" value="MST90735.1"/>
    <property type="molecule type" value="Genomic_DNA"/>
</dbReference>
<reference evidence="2 3" key="1">
    <citation type="submission" date="2019-08" db="EMBL/GenBank/DDBJ databases">
        <title>In-depth cultivation of the pig gut microbiome towards novel bacterial diversity and tailored functional studies.</title>
        <authorList>
            <person name="Wylensek D."/>
            <person name="Hitch T.C.A."/>
            <person name="Clavel T."/>
        </authorList>
    </citation>
    <scope>NUCLEOTIDE SEQUENCE [LARGE SCALE GENOMIC DNA]</scope>
    <source>
        <strain evidence="2 3">WCA3-601-WT-6J</strain>
    </source>
</reference>
<keyword evidence="1" id="KW-0812">Transmembrane</keyword>